<dbReference type="RefSeq" id="WP_379763928.1">
    <property type="nucleotide sequence ID" value="NZ_JBHSCL010000004.1"/>
</dbReference>
<dbReference type="PANTHER" id="PTHR43135">
    <property type="entry name" value="ALPHA-D-RIBOSE 1-METHYLPHOSPHONATE 5-TRIPHOSPHATE DIPHOSPHATASE"/>
    <property type="match status" value="1"/>
</dbReference>
<name>A0ABV8PMK8_9FLAO</name>
<dbReference type="PANTHER" id="PTHR43135:SF3">
    <property type="entry name" value="ALPHA-D-RIBOSE 1-METHYLPHOSPHONATE 5-TRIPHOSPHATE DIPHOSPHATASE"/>
    <property type="match status" value="1"/>
</dbReference>
<comment type="caution">
    <text evidence="1">The sequence shown here is derived from an EMBL/GenBank/DDBJ whole genome shotgun (WGS) entry which is preliminary data.</text>
</comment>
<dbReference type="SUPFAM" id="SSF51556">
    <property type="entry name" value="Metallo-dependent hydrolases"/>
    <property type="match status" value="1"/>
</dbReference>
<dbReference type="InterPro" id="IPR051781">
    <property type="entry name" value="Metallo-dep_Hydrolase"/>
</dbReference>
<protein>
    <recommendedName>
        <fullName evidence="3">Amidohydrolase-related domain-containing protein</fullName>
    </recommendedName>
</protein>
<dbReference type="Gene3D" id="2.30.40.10">
    <property type="entry name" value="Urease, subunit C, domain 1"/>
    <property type="match status" value="1"/>
</dbReference>
<organism evidence="1 2">
    <name type="scientific">Flagellimonas marina</name>
    <dbReference type="NCBI Taxonomy" id="1775168"/>
    <lineage>
        <taxon>Bacteria</taxon>
        <taxon>Pseudomonadati</taxon>
        <taxon>Bacteroidota</taxon>
        <taxon>Flavobacteriia</taxon>
        <taxon>Flavobacteriales</taxon>
        <taxon>Flavobacteriaceae</taxon>
        <taxon>Flagellimonas</taxon>
    </lineage>
</organism>
<proteinExistence type="predicted"/>
<dbReference type="SUPFAM" id="SSF51338">
    <property type="entry name" value="Composite domain of metallo-dependent hydrolases"/>
    <property type="match status" value="1"/>
</dbReference>
<dbReference type="InterPro" id="IPR011059">
    <property type="entry name" value="Metal-dep_hydrolase_composite"/>
</dbReference>
<keyword evidence="2" id="KW-1185">Reference proteome</keyword>
<dbReference type="InterPro" id="IPR032466">
    <property type="entry name" value="Metal_Hydrolase"/>
</dbReference>
<evidence type="ECO:0008006" key="3">
    <source>
        <dbReference type="Google" id="ProtNLM"/>
    </source>
</evidence>
<accession>A0ABV8PMK8</accession>
<dbReference type="EMBL" id="JBHSCL010000004">
    <property type="protein sequence ID" value="MFC4220393.1"/>
    <property type="molecule type" value="Genomic_DNA"/>
</dbReference>
<dbReference type="Proteomes" id="UP001595841">
    <property type="component" value="Unassembled WGS sequence"/>
</dbReference>
<evidence type="ECO:0000313" key="1">
    <source>
        <dbReference type="EMBL" id="MFC4220393.1"/>
    </source>
</evidence>
<evidence type="ECO:0000313" key="2">
    <source>
        <dbReference type="Proteomes" id="UP001595841"/>
    </source>
</evidence>
<reference evidence="2" key="1">
    <citation type="journal article" date="2019" name="Int. J. Syst. Evol. Microbiol.">
        <title>The Global Catalogue of Microorganisms (GCM) 10K type strain sequencing project: providing services to taxonomists for standard genome sequencing and annotation.</title>
        <authorList>
            <consortium name="The Broad Institute Genomics Platform"/>
            <consortium name="The Broad Institute Genome Sequencing Center for Infectious Disease"/>
            <person name="Wu L."/>
            <person name="Ma J."/>
        </authorList>
    </citation>
    <scope>NUCLEOTIDE SEQUENCE [LARGE SCALE GENOMIC DNA]</scope>
    <source>
        <strain evidence="2">CGMCC 1.15774</strain>
    </source>
</reference>
<sequence>MKHFFVCIAIACIWGCNSKTEATIAYDLVISNINLIDGTGKPMREGISIGIKDGKIVALDSVLSGDGTKHINGTGKFLIPGLFDCQTHTADYNRDFPRFMHYGVTSIFVTGGSLCTDEYYAEMRKQGEQDSIPAPRIFHTSQHFSMEGRHPSKTYASPNWQDGESIFFLKDTVQIEELVERVSKNPIVGIKLTIEDGPAPPFVERIPQEFVNKTVQEAAKHNLEVFAHVSDNMELEMAINAGVQNLVHYTGVNIDPSNERHLELLQKFKKQDPS</sequence>
<gene>
    <name evidence="1" type="ORF">ACFOWS_09620</name>
</gene>
<dbReference type="Gene3D" id="3.20.20.140">
    <property type="entry name" value="Metal-dependent hydrolases"/>
    <property type="match status" value="1"/>
</dbReference>